<dbReference type="EnsemblMetazoa" id="ACUA007668-RA">
    <property type="protein sequence ID" value="ACUA007668-PA"/>
    <property type="gene ID" value="ACUA007668"/>
</dbReference>
<dbReference type="Proteomes" id="UP000075883">
    <property type="component" value="Unassembled WGS sequence"/>
</dbReference>
<reference evidence="2" key="2">
    <citation type="submission" date="2020-05" db="UniProtKB">
        <authorList>
            <consortium name="EnsemblMetazoa"/>
        </authorList>
    </citation>
    <scope>IDENTIFICATION</scope>
    <source>
        <strain evidence="2">A-37</strain>
    </source>
</reference>
<dbReference type="VEuPathDB" id="VectorBase:ACUA007668"/>
<evidence type="ECO:0000313" key="3">
    <source>
        <dbReference type="Proteomes" id="UP000075883"/>
    </source>
</evidence>
<organism evidence="2 3">
    <name type="scientific">Anopheles culicifacies</name>
    <dbReference type="NCBI Taxonomy" id="139723"/>
    <lineage>
        <taxon>Eukaryota</taxon>
        <taxon>Metazoa</taxon>
        <taxon>Ecdysozoa</taxon>
        <taxon>Arthropoda</taxon>
        <taxon>Hexapoda</taxon>
        <taxon>Insecta</taxon>
        <taxon>Pterygota</taxon>
        <taxon>Neoptera</taxon>
        <taxon>Endopterygota</taxon>
        <taxon>Diptera</taxon>
        <taxon>Nematocera</taxon>
        <taxon>Culicoidea</taxon>
        <taxon>Culicidae</taxon>
        <taxon>Anophelinae</taxon>
        <taxon>Anopheles</taxon>
        <taxon>culicifacies species complex</taxon>
    </lineage>
</organism>
<feature type="transmembrane region" description="Helical" evidence="1">
    <location>
        <begin position="63"/>
        <end position="87"/>
    </location>
</feature>
<keyword evidence="1" id="KW-0812">Transmembrane</keyword>
<protein>
    <submittedName>
        <fullName evidence="2">Uncharacterized protein</fullName>
    </submittedName>
</protein>
<keyword evidence="1" id="KW-0472">Membrane</keyword>
<dbReference type="AlphaFoldDB" id="A0A182M297"/>
<evidence type="ECO:0000313" key="2">
    <source>
        <dbReference type="EnsemblMetazoa" id="ACUA007668-PA"/>
    </source>
</evidence>
<keyword evidence="3" id="KW-1185">Reference proteome</keyword>
<keyword evidence="1" id="KW-1133">Transmembrane helix</keyword>
<proteinExistence type="predicted"/>
<evidence type="ECO:0000256" key="1">
    <source>
        <dbReference type="SAM" id="Phobius"/>
    </source>
</evidence>
<name>A0A182M297_9DIPT</name>
<sequence>MRNRYQQVSGRFRFSLTTNAVERDVSTVLKMNKISIRLSYVMALSKVVHSGFVSYRVCRQKLLLLLLLLLLMLLLLMLVLVLLLLLLRCHNKHMRIQHEYNEQSFYPYFSRFV</sequence>
<reference evidence="3" key="1">
    <citation type="submission" date="2013-09" db="EMBL/GenBank/DDBJ databases">
        <title>The Genome Sequence of Anopheles culicifacies species A.</title>
        <authorList>
            <consortium name="The Broad Institute Genomics Platform"/>
            <person name="Neafsey D.E."/>
            <person name="Besansky N."/>
            <person name="Howell P."/>
            <person name="Walton C."/>
            <person name="Young S.K."/>
            <person name="Zeng Q."/>
            <person name="Gargeya S."/>
            <person name="Fitzgerald M."/>
            <person name="Haas B."/>
            <person name="Abouelleil A."/>
            <person name="Allen A.W."/>
            <person name="Alvarado L."/>
            <person name="Arachchi H.M."/>
            <person name="Berlin A.M."/>
            <person name="Chapman S.B."/>
            <person name="Gainer-Dewar J."/>
            <person name="Goldberg J."/>
            <person name="Griggs A."/>
            <person name="Gujja S."/>
            <person name="Hansen M."/>
            <person name="Howarth C."/>
            <person name="Imamovic A."/>
            <person name="Ireland A."/>
            <person name="Larimer J."/>
            <person name="McCowan C."/>
            <person name="Murphy C."/>
            <person name="Pearson M."/>
            <person name="Poon T.W."/>
            <person name="Priest M."/>
            <person name="Roberts A."/>
            <person name="Saif S."/>
            <person name="Shea T."/>
            <person name="Sisk P."/>
            <person name="Sykes S."/>
            <person name="Wortman J."/>
            <person name="Nusbaum C."/>
            <person name="Birren B."/>
        </authorList>
    </citation>
    <scope>NUCLEOTIDE SEQUENCE [LARGE SCALE GENOMIC DNA]</scope>
    <source>
        <strain evidence="3">A-37</strain>
    </source>
</reference>
<accession>A0A182M297</accession>
<dbReference type="EMBL" id="AXCM01002721">
    <property type="status" value="NOT_ANNOTATED_CDS"/>
    <property type="molecule type" value="Genomic_DNA"/>
</dbReference>